<evidence type="ECO:0000259" key="1">
    <source>
        <dbReference type="Pfam" id="PF04965"/>
    </source>
</evidence>
<gene>
    <name evidence="2" type="primary">tssE</name>
    <name evidence="2" type="ORF">H4F90_14395</name>
</gene>
<dbReference type="SUPFAM" id="SSF160719">
    <property type="entry name" value="gpW/gp25-like"/>
    <property type="match status" value="1"/>
</dbReference>
<dbReference type="InterPro" id="IPR007048">
    <property type="entry name" value="IraD/Gp25-like"/>
</dbReference>
<dbReference type="Proteomes" id="UP000586093">
    <property type="component" value="Unassembled WGS sequence"/>
</dbReference>
<dbReference type="NCBIfam" id="TIGR03357">
    <property type="entry name" value="VI_zyme"/>
    <property type="match status" value="1"/>
</dbReference>
<sequence>MAELNSRDRLQPSLLDRLIDVDPQAAQESVEGRILSRAQLRAAVLRDLTWLFNTTRPEPEVASERKAELALWASHAEARRSVLNFGMPAFAGITLSSLDRLAMERAVLESIRCFEPRIDADTLDVEISIHPYAHHNTVQLKIRGQLWAQPVPLELMLAAEVDVETGFTRVRDLRA</sequence>
<dbReference type="InterPro" id="IPR017737">
    <property type="entry name" value="TssE1-like"/>
</dbReference>
<feature type="domain" description="IraD/Gp25-like" evidence="1">
    <location>
        <begin position="39"/>
        <end position="150"/>
    </location>
</feature>
<dbReference type="Pfam" id="PF04965">
    <property type="entry name" value="GPW_gp25"/>
    <property type="match status" value="1"/>
</dbReference>
<dbReference type="PANTHER" id="PTHR38595:SF1">
    <property type="entry name" value="TYPE VI SECRETION SYSTEM COMPONENT TSSE1"/>
    <property type="match status" value="1"/>
</dbReference>
<name>A0A839HU06_9BURK</name>
<evidence type="ECO:0000313" key="2">
    <source>
        <dbReference type="EMBL" id="MBB1163160.1"/>
    </source>
</evidence>
<organism evidence="2 3">
    <name type="scientific">Aquariibacter albus</name>
    <dbReference type="NCBI Taxonomy" id="2759899"/>
    <lineage>
        <taxon>Bacteria</taxon>
        <taxon>Pseudomonadati</taxon>
        <taxon>Pseudomonadota</taxon>
        <taxon>Betaproteobacteria</taxon>
        <taxon>Burkholderiales</taxon>
        <taxon>Sphaerotilaceae</taxon>
        <taxon>Aquariibacter</taxon>
    </lineage>
</organism>
<reference evidence="2 3" key="1">
    <citation type="submission" date="2020-08" db="EMBL/GenBank/DDBJ databases">
        <title>Aquariorum lacteus gen. nov., sp. nov., a new member of the family Comamonadaceae, isolated from freshwater aquarium.</title>
        <authorList>
            <person name="Chun S.-J."/>
        </authorList>
    </citation>
    <scope>NUCLEOTIDE SEQUENCE [LARGE SCALE GENOMIC DNA]</scope>
    <source>
        <strain evidence="2 3">SJAQ100</strain>
    </source>
</reference>
<dbReference type="PANTHER" id="PTHR38595">
    <property type="entry name" value="CYTOPLASMIC PROTEIN-RELATED"/>
    <property type="match status" value="1"/>
</dbReference>
<protein>
    <submittedName>
        <fullName evidence="2">Type VI secretion system baseplate subunit TssE</fullName>
    </submittedName>
</protein>
<dbReference type="EMBL" id="JACIVI010000007">
    <property type="protein sequence ID" value="MBB1163160.1"/>
    <property type="molecule type" value="Genomic_DNA"/>
</dbReference>
<dbReference type="InterPro" id="IPR053176">
    <property type="entry name" value="T6SS_TssE1-like"/>
</dbReference>
<proteinExistence type="predicted"/>
<evidence type="ECO:0000313" key="3">
    <source>
        <dbReference type="Proteomes" id="UP000586093"/>
    </source>
</evidence>
<dbReference type="RefSeq" id="WP_182665822.1">
    <property type="nucleotide sequence ID" value="NZ_JACIVI010000007.1"/>
</dbReference>
<keyword evidence="3" id="KW-1185">Reference proteome</keyword>
<comment type="caution">
    <text evidence="2">The sequence shown here is derived from an EMBL/GenBank/DDBJ whole genome shotgun (WGS) entry which is preliminary data.</text>
</comment>
<dbReference type="AlphaFoldDB" id="A0A839HU06"/>
<accession>A0A839HU06</accession>